<evidence type="ECO:0000256" key="9">
    <source>
        <dbReference type="PROSITE-ProRule" id="PRU00339"/>
    </source>
</evidence>
<gene>
    <name evidence="15" type="ORF">OXX778_LOCUS15328</name>
</gene>
<dbReference type="PROSITE" id="PS50005">
    <property type="entry name" value="TPR"/>
    <property type="match status" value="1"/>
</dbReference>
<evidence type="ECO:0000256" key="3">
    <source>
        <dbReference type="ARBA" id="ARBA00022574"/>
    </source>
</evidence>
<proteinExistence type="predicted"/>
<feature type="domain" description="IFT121/TULP4 N-terminal" evidence="13">
    <location>
        <begin position="1"/>
        <end position="165"/>
    </location>
</feature>
<dbReference type="InterPro" id="IPR056157">
    <property type="entry name" value="TPR_IFT80_172_dom"/>
</dbReference>
<dbReference type="InterPro" id="IPR036322">
    <property type="entry name" value="WD40_repeat_dom_sf"/>
</dbReference>
<keyword evidence="8" id="KW-0966">Cell projection</keyword>
<dbReference type="Gene3D" id="2.130.10.10">
    <property type="entry name" value="YVTN repeat-like/Quinoprotein amine dehydrogenase"/>
    <property type="match status" value="1"/>
</dbReference>
<dbReference type="GO" id="GO:1905515">
    <property type="term" value="P:non-motile cilium assembly"/>
    <property type="evidence" value="ECO:0007669"/>
    <property type="project" value="TreeGrafter"/>
</dbReference>
<dbReference type="PIRSF" id="PIRSF037536">
    <property type="entry name" value="WD_repeat_p35"/>
    <property type="match status" value="1"/>
</dbReference>
<feature type="non-terminal residue" evidence="15">
    <location>
        <position position="1"/>
    </location>
</feature>
<dbReference type="InterPro" id="IPR039857">
    <property type="entry name" value="Ift122/121"/>
</dbReference>
<dbReference type="EMBL" id="CAJNOC010003358">
    <property type="protein sequence ID" value="CAF0979186.1"/>
    <property type="molecule type" value="Genomic_DNA"/>
</dbReference>
<dbReference type="Pfam" id="PF23387">
    <property type="entry name" value="TPR_IFT80_172"/>
    <property type="match status" value="1"/>
</dbReference>
<keyword evidence="3" id="KW-0853">WD repeat</keyword>
<protein>
    <submittedName>
        <fullName evidence="15">Uncharacterized protein</fullName>
    </submittedName>
</protein>
<dbReference type="Pfam" id="PF25768">
    <property type="entry name" value="TPR_IFT121"/>
    <property type="match status" value="1"/>
</dbReference>
<dbReference type="InterPro" id="IPR057361">
    <property type="entry name" value="TPR_WDR35"/>
</dbReference>
<evidence type="ECO:0000259" key="12">
    <source>
        <dbReference type="Pfam" id="PF23390"/>
    </source>
</evidence>
<dbReference type="GO" id="GO:0061512">
    <property type="term" value="P:protein localization to cilium"/>
    <property type="evidence" value="ECO:0007669"/>
    <property type="project" value="TreeGrafter"/>
</dbReference>
<dbReference type="Pfam" id="PF24797">
    <property type="entry name" value="Beta-prop_WDR35_TULP_N"/>
    <property type="match status" value="1"/>
</dbReference>
<evidence type="ECO:0000259" key="13">
    <source>
        <dbReference type="Pfam" id="PF24797"/>
    </source>
</evidence>
<dbReference type="Pfam" id="PF23390">
    <property type="entry name" value="Beta-prop_WDR35_2nd"/>
    <property type="match status" value="1"/>
</dbReference>
<evidence type="ECO:0000256" key="4">
    <source>
        <dbReference type="ARBA" id="ARBA00022737"/>
    </source>
</evidence>
<dbReference type="Pfam" id="PF25170">
    <property type="entry name" value="TPR_WDR35"/>
    <property type="match status" value="2"/>
</dbReference>
<dbReference type="OrthoDB" id="10260567at2759"/>
<dbReference type="InterPro" id="IPR056170">
    <property type="entry name" value="Znf_IFT121-like"/>
</dbReference>
<dbReference type="Gene3D" id="1.25.40.470">
    <property type="match status" value="1"/>
</dbReference>
<dbReference type="InterPro" id="IPR057979">
    <property type="entry name" value="TPR_IFT121"/>
</dbReference>
<keyword evidence="9" id="KW-0802">TPR repeat</keyword>
<dbReference type="AlphaFoldDB" id="A0A814FAX5"/>
<dbReference type="InterPro" id="IPR015943">
    <property type="entry name" value="WD40/YVTN_repeat-like_dom_sf"/>
</dbReference>
<evidence type="ECO:0000313" key="15">
    <source>
        <dbReference type="EMBL" id="CAF0979186.1"/>
    </source>
</evidence>
<feature type="domain" description="IFT121-like TPR repeats" evidence="14">
    <location>
        <begin position="973"/>
        <end position="1072"/>
    </location>
</feature>
<dbReference type="Proteomes" id="UP000663879">
    <property type="component" value="Unassembled WGS sequence"/>
</dbReference>
<dbReference type="GO" id="GO:0097730">
    <property type="term" value="C:non-motile cilium"/>
    <property type="evidence" value="ECO:0007669"/>
    <property type="project" value="TreeGrafter"/>
</dbReference>
<evidence type="ECO:0000259" key="14">
    <source>
        <dbReference type="Pfam" id="PF25768"/>
    </source>
</evidence>
<evidence type="ECO:0000313" key="16">
    <source>
        <dbReference type="Proteomes" id="UP000663879"/>
    </source>
</evidence>
<keyword evidence="5" id="KW-0970">Cilium biogenesis/degradation</keyword>
<sequence length="1146" mass="129964">WSPDKRVILIGTSNGEVQMYDFNGNFLNNLNIQCLDSLGVKIAAIDWYDGQNGFISSDSPALAICYTNGRCQIMRNELDEKPVVIDCQMEIICAQWNHDGSILAIGGVITKDDKEANIVQFYSPWGQHLKTLKVPGKKLASVNWEGNGLRLVITIDSLIYFANLRPTYKWCYLNNTVVFSFTKPSKNEHCIIFYDIKTGEKNLKFMKNLLSIAGAGDHCILIAQGDESSSMGQSSSANAIAAKLSNPKLTHQVQYAIVLCNSIGTPLEHKYIDFQPVYWSMSNTHILVSSKSYFYLWNYQSMVDRTLLKKQSFEKLSFIDSPNVSVQMKSDDSAIVAVGPSLQESKNPIMATTISDKYFFIGRQSGFIQKFDLATGNVAQVYLNESNGIVASKISVNSNSTKMTIIDQNSVMKLIDLTIQTEREEFANFKRTDVWNVTWALDNPDMYVCMEKTKMLIFRDTQSEDPISCSGYICDFSDLQVKVVFLDDLLSRPENPGLTDIADFDTKSLRDTRDLLEKVDLSEATQFIEQNPHPKLWKLLAESSLNKLDLNTAEHAFVKLKDYYGIDFVKKLQNMPNQNLKKAEVAAYFGMFEEAEISYLEQDRKDLAYLLRKKLGDWFKVLQLLKISSDKRILDDQEILETDLLTATITAGSDAQIEEAYNELGDYYFERQRWDYAVKYYMMSRNIERQAECYYVLEDYNSLAKLIDQLPENSELLNKVGGMFESVGMCKEASESFVKAQNVKAAVDACVKLNQWDEAVRLAKQYNIGQVDGLLAKHANKFLEQNKVFNAIELYRKAKHYLDAARLMFEKVGCMFESVGMCKEASESFVQNVKAAVDACVKLNQWDEAVRLAKQYNIGQVDALLAKHANKFLEQNKVFNAIELYRKAKHYLDAARLMFEIADKEAKQRNSPVLMKKIYVLAGLLVEQYRDLIKSGGILSKNKSGQREQASKALDGILSEESSIAIRDSKIIDNSWHGAEAYHFSMLCEKQLREGKIDAAFKTSMALMDYEDVLNPKHIYSLIALCACGNGSYNVASKAFIKLESSESIPERERKDFETLAFQIFSYHPPKDKKPALKGDCPQCSTRITEWNSNCPNCDTKFAPCIVSGRPILETQFWVCGSCKHRAIEQEIANRISCPLCHMPVR</sequence>
<dbReference type="SUPFAM" id="SSF50978">
    <property type="entry name" value="WD40 repeat-like"/>
    <property type="match status" value="1"/>
</dbReference>
<accession>A0A814FAX5</accession>
<dbReference type="InterPro" id="IPR017233">
    <property type="entry name" value="WDR35"/>
</dbReference>
<keyword evidence="16" id="KW-1185">Reference proteome</keyword>
<evidence type="ECO:0000256" key="6">
    <source>
        <dbReference type="ARBA" id="ARBA00023069"/>
    </source>
</evidence>
<keyword evidence="7" id="KW-0206">Cytoskeleton</keyword>
<dbReference type="PANTHER" id="PTHR12764">
    <property type="entry name" value="WD REPEAT DOMAIN-RELATED"/>
    <property type="match status" value="1"/>
</dbReference>
<organism evidence="15 16">
    <name type="scientific">Brachionus calyciflorus</name>
    <dbReference type="NCBI Taxonomy" id="104777"/>
    <lineage>
        <taxon>Eukaryota</taxon>
        <taxon>Metazoa</taxon>
        <taxon>Spiralia</taxon>
        <taxon>Gnathifera</taxon>
        <taxon>Rotifera</taxon>
        <taxon>Eurotatoria</taxon>
        <taxon>Monogononta</taxon>
        <taxon>Pseudotrocha</taxon>
        <taxon>Ploima</taxon>
        <taxon>Brachionidae</taxon>
        <taxon>Brachionus</taxon>
    </lineage>
</organism>
<comment type="caution">
    <text evidence="15">The sequence shown here is derived from an EMBL/GenBank/DDBJ whole genome shotgun (WGS) entry which is preliminary data.</text>
</comment>
<feature type="domain" description="IFT121-like zinc finger" evidence="10">
    <location>
        <begin position="1104"/>
        <end position="1145"/>
    </location>
</feature>
<evidence type="ECO:0000256" key="1">
    <source>
        <dbReference type="ARBA" id="ARBA00004120"/>
    </source>
</evidence>
<keyword evidence="6" id="KW-0969">Cilium</keyword>
<keyword evidence="4" id="KW-0677">Repeat</keyword>
<dbReference type="InterPro" id="IPR056158">
    <property type="entry name" value="Beta-prop_IFT121_2nd"/>
</dbReference>
<evidence type="ECO:0000256" key="5">
    <source>
        <dbReference type="ARBA" id="ARBA00022794"/>
    </source>
</evidence>
<evidence type="ECO:0000259" key="11">
    <source>
        <dbReference type="Pfam" id="PF23387"/>
    </source>
</evidence>
<feature type="domain" description="IFT121 second beta-propeller" evidence="12">
    <location>
        <begin position="170"/>
        <end position="504"/>
    </location>
</feature>
<feature type="domain" description="IFT80/172/WDR35 TPR" evidence="11">
    <location>
        <begin position="536"/>
        <end position="623"/>
    </location>
</feature>
<dbReference type="SUPFAM" id="SSF48452">
    <property type="entry name" value="TPR-like"/>
    <property type="match status" value="1"/>
</dbReference>
<dbReference type="InterPro" id="IPR019734">
    <property type="entry name" value="TPR_rpt"/>
</dbReference>
<evidence type="ECO:0000256" key="8">
    <source>
        <dbReference type="ARBA" id="ARBA00023273"/>
    </source>
</evidence>
<evidence type="ECO:0000256" key="7">
    <source>
        <dbReference type="ARBA" id="ARBA00023212"/>
    </source>
</evidence>
<evidence type="ECO:0000259" key="10">
    <source>
        <dbReference type="Pfam" id="PF23145"/>
    </source>
</evidence>
<evidence type="ECO:0000256" key="2">
    <source>
        <dbReference type="ARBA" id="ARBA00022490"/>
    </source>
</evidence>
<dbReference type="InterPro" id="IPR011990">
    <property type="entry name" value="TPR-like_helical_dom_sf"/>
</dbReference>
<reference evidence="15" key="1">
    <citation type="submission" date="2021-02" db="EMBL/GenBank/DDBJ databases">
        <authorList>
            <person name="Nowell W R."/>
        </authorList>
    </citation>
    <scope>NUCLEOTIDE SEQUENCE</scope>
    <source>
        <strain evidence="15">Ploen Becks lab</strain>
    </source>
</reference>
<dbReference type="GO" id="GO:0030991">
    <property type="term" value="C:intraciliary transport particle A"/>
    <property type="evidence" value="ECO:0007669"/>
    <property type="project" value="TreeGrafter"/>
</dbReference>
<dbReference type="PANTHER" id="PTHR12764:SF5">
    <property type="entry name" value="LD29485P"/>
    <property type="match status" value="1"/>
</dbReference>
<dbReference type="InterPro" id="IPR056159">
    <property type="entry name" value="Beta-prop_IFT121_TULP_N"/>
</dbReference>
<dbReference type="GO" id="GO:0035721">
    <property type="term" value="P:intraciliary retrograde transport"/>
    <property type="evidence" value="ECO:0007669"/>
    <property type="project" value="TreeGrafter"/>
</dbReference>
<name>A0A814FAX5_9BILA</name>
<comment type="subcellular location">
    <subcellularLocation>
        <location evidence="1">Cytoplasm</location>
        <location evidence="1">Cytoskeleton</location>
        <location evidence="1">Cilium basal body</location>
    </subcellularLocation>
</comment>
<feature type="repeat" description="TPR" evidence="9">
    <location>
        <begin position="658"/>
        <end position="691"/>
    </location>
</feature>
<dbReference type="Pfam" id="PF23145">
    <property type="entry name" value="Zf_2nd_IFT121"/>
    <property type="match status" value="1"/>
</dbReference>
<keyword evidence="2" id="KW-0963">Cytoplasm</keyword>